<dbReference type="Proteomes" id="UP000622890">
    <property type="component" value="Unassembled WGS sequence"/>
</dbReference>
<dbReference type="GO" id="GO:0061522">
    <property type="term" value="F:1,4-dihydroxy-2-naphthoyl-CoA thioesterase activity"/>
    <property type="evidence" value="ECO:0007669"/>
    <property type="project" value="TreeGrafter"/>
</dbReference>
<comment type="similarity">
    <text evidence="1">Belongs to the thioesterase PaaI family.</text>
</comment>
<feature type="domain" description="Thioesterase" evidence="3">
    <location>
        <begin position="53"/>
        <end position="129"/>
    </location>
</feature>
<gene>
    <name evidence="4" type="ORF">JJB74_07680</name>
</gene>
<evidence type="ECO:0000313" key="5">
    <source>
        <dbReference type="Proteomes" id="UP000622890"/>
    </source>
</evidence>
<dbReference type="InterPro" id="IPR006683">
    <property type="entry name" value="Thioestr_dom"/>
</dbReference>
<dbReference type="Gene3D" id="3.10.129.10">
    <property type="entry name" value="Hotdog Thioesterase"/>
    <property type="match status" value="1"/>
</dbReference>
<evidence type="ECO:0000313" key="4">
    <source>
        <dbReference type="EMBL" id="MBK4734479.1"/>
    </source>
</evidence>
<dbReference type="SUPFAM" id="SSF54637">
    <property type="entry name" value="Thioesterase/thiol ester dehydrase-isomerase"/>
    <property type="match status" value="1"/>
</dbReference>
<organism evidence="4 5">
    <name type="scientific">Noviherbaspirillum pedocola</name>
    <dbReference type="NCBI Taxonomy" id="2801341"/>
    <lineage>
        <taxon>Bacteria</taxon>
        <taxon>Pseudomonadati</taxon>
        <taxon>Pseudomonadota</taxon>
        <taxon>Betaproteobacteria</taxon>
        <taxon>Burkholderiales</taxon>
        <taxon>Oxalobacteraceae</taxon>
        <taxon>Noviherbaspirillum</taxon>
    </lineage>
</organism>
<protein>
    <submittedName>
        <fullName evidence="4">Hotdog fold thioesterase</fullName>
    </submittedName>
</protein>
<name>A0A934SS29_9BURK</name>
<dbReference type="InterPro" id="IPR003736">
    <property type="entry name" value="PAAI_dom"/>
</dbReference>
<dbReference type="AlphaFoldDB" id="A0A934SS29"/>
<dbReference type="RefSeq" id="WP_200591222.1">
    <property type="nucleotide sequence ID" value="NZ_JAEPBG010000002.1"/>
</dbReference>
<accession>A0A934SS29</accession>
<proteinExistence type="inferred from homology"/>
<dbReference type="CDD" id="cd03443">
    <property type="entry name" value="PaaI_thioesterase"/>
    <property type="match status" value="1"/>
</dbReference>
<dbReference type="NCBIfam" id="TIGR00369">
    <property type="entry name" value="unchar_dom_1"/>
    <property type="match status" value="1"/>
</dbReference>
<evidence type="ECO:0000259" key="3">
    <source>
        <dbReference type="Pfam" id="PF03061"/>
    </source>
</evidence>
<dbReference type="EMBL" id="JAEPBG010000002">
    <property type="protein sequence ID" value="MBK4734479.1"/>
    <property type="molecule type" value="Genomic_DNA"/>
</dbReference>
<dbReference type="GO" id="GO:0005829">
    <property type="term" value="C:cytosol"/>
    <property type="evidence" value="ECO:0007669"/>
    <property type="project" value="TreeGrafter"/>
</dbReference>
<dbReference type="PANTHER" id="PTHR43240">
    <property type="entry name" value="1,4-DIHYDROXY-2-NAPHTHOYL-COA THIOESTERASE 1"/>
    <property type="match status" value="1"/>
</dbReference>
<sequence length="150" mass="16445">MTIWKRAFTLADLDRLHADTAVERLGIEFIGAGDDWLAARMPVDSRTVQPFRILHGGASALLAETVGSCAGNLCLAPETEYCVGLDINANHMRAASGGWVIGTARPLHLGRTTQVWEIRITDEEDRLVCMSRLTMSVLRRAGQVDKQNSP</sequence>
<reference evidence="4" key="1">
    <citation type="submission" date="2021-01" db="EMBL/GenBank/DDBJ databases">
        <title>Genome sequence of strain Noviherbaspirillum sp. DKR-6.</title>
        <authorList>
            <person name="Chaudhary D.K."/>
        </authorList>
    </citation>
    <scope>NUCLEOTIDE SEQUENCE</scope>
    <source>
        <strain evidence="4">DKR-6</strain>
    </source>
</reference>
<evidence type="ECO:0000256" key="2">
    <source>
        <dbReference type="ARBA" id="ARBA00022801"/>
    </source>
</evidence>
<keyword evidence="2" id="KW-0378">Hydrolase</keyword>
<dbReference type="InterPro" id="IPR029069">
    <property type="entry name" value="HotDog_dom_sf"/>
</dbReference>
<evidence type="ECO:0000256" key="1">
    <source>
        <dbReference type="ARBA" id="ARBA00008324"/>
    </source>
</evidence>
<dbReference type="Pfam" id="PF03061">
    <property type="entry name" value="4HBT"/>
    <property type="match status" value="1"/>
</dbReference>
<comment type="caution">
    <text evidence="4">The sequence shown here is derived from an EMBL/GenBank/DDBJ whole genome shotgun (WGS) entry which is preliminary data.</text>
</comment>
<dbReference type="PANTHER" id="PTHR43240:SF5">
    <property type="entry name" value="1,4-DIHYDROXY-2-NAPHTHOYL-COA THIOESTERASE 1"/>
    <property type="match status" value="1"/>
</dbReference>
<keyword evidence="5" id="KW-1185">Reference proteome</keyword>